<dbReference type="SUPFAM" id="SSF48403">
    <property type="entry name" value="Ankyrin repeat"/>
    <property type="match status" value="1"/>
</dbReference>
<dbReference type="InterPro" id="IPR002110">
    <property type="entry name" value="Ankyrin_rpt"/>
</dbReference>
<dbReference type="STRING" id="644352.J3NXG7"/>
<keyword evidence="4" id="KW-1185">Reference proteome</keyword>
<feature type="compositionally biased region" description="Low complexity" evidence="1">
    <location>
        <begin position="140"/>
        <end position="150"/>
    </location>
</feature>
<dbReference type="RefSeq" id="XP_009222049.1">
    <property type="nucleotide sequence ID" value="XM_009223785.1"/>
</dbReference>
<evidence type="ECO:0000256" key="1">
    <source>
        <dbReference type="SAM" id="MobiDB-lite"/>
    </source>
</evidence>
<feature type="compositionally biased region" description="Basic and acidic residues" evidence="1">
    <location>
        <begin position="179"/>
        <end position="193"/>
    </location>
</feature>
<accession>J3NXG7</accession>
<evidence type="ECO:0000313" key="2">
    <source>
        <dbReference type="EMBL" id="EJT76049.1"/>
    </source>
</evidence>
<evidence type="ECO:0000313" key="4">
    <source>
        <dbReference type="Proteomes" id="UP000006039"/>
    </source>
</evidence>
<dbReference type="GeneID" id="20346431"/>
<reference evidence="2" key="3">
    <citation type="submission" date="2010-09" db="EMBL/GenBank/DDBJ databases">
        <title>Annotation of Gaeumannomyces graminis var. tritici R3-111a-1.</title>
        <authorList>
            <consortium name="The Broad Institute Genome Sequencing Platform"/>
            <person name="Ma L.-J."/>
            <person name="Dead R."/>
            <person name="Young S.K."/>
            <person name="Zeng Q."/>
            <person name="Gargeya S."/>
            <person name="Fitzgerald M."/>
            <person name="Haas B."/>
            <person name="Abouelleil A."/>
            <person name="Alvarado L."/>
            <person name="Arachchi H.M."/>
            <person name="Berlin A."/>
            <person name="Brown A."/>
            <person name="Chapman S.B."/>
            <person name="Chen Z."/>
            <person name="Dunbar C."/>
            <person name="Freedman E."/>
            <person name="Gearin G."/>
            <person name="Gellesch M."/>
            <person name="Goldberg J."/>
            <person name="Griggs A."/>
            <person name="Gujja S."/>
            <person name="Heiman D."/>
            <person name="Howarth C."/>
            <person name="Larson L."/>
            <person name="Lui A."/>
            <person name="MacDonald P.J.P."/>
            <person name="Mehta T."/>
            <person name="Montmayeur A."/>
            <person name="Murphy C."/>
            <person name="Neiman D."/>
            <person name="Pearson M."/>
            <person name="Priest M."/>
            <person name="Roberts A."/>
            <person name="Saif S."/>
            <person name="Shea T."/>
            <person name="Shenoy N."/>
            <person name="Sisk P."/>
            <person name="Stolte C."/>
            <person name="Sykes S."/>
            <person name="Yandava C."/>
            <person name="Wortman J."/>
            <person name="Nusbaum C."/>
            <person name="Birren B."/>
        </authorList>
    </citation>
    <scope>NUCLEOTIDE SEQUENCE</scope>
    <source>
        <strain evidence="2">R3-111a-1</strain>
    </source>
</reference>
<evidence type="ECO:0000313" key="3">
    <source>
        <dbReference type="EnsemblFungi" id="EJT76049"/>
    </source>
</evidence>
<dbReference type="OrthoDB" id="19174at2759"/>
<feature type="region of interest" description="Disordered" evidence="1">
    <location>
        <begin position="126"/>
        <end position="199"/>
    </location>
</feature>
<dbReference type="EnsemblFungi" id="EJT76049">
    <property type="protein sequence ID" value="EJT76049"/>
    <property type="gene ID" value="GGTG_05973"/>
</dbReference>
<dbReference type="eggNOG" id="KOG0504">
    <property type="taxonomic scope" value="Eukaryota"/>
</dbReference>
<organism evidence="2">
    <name type="scientific">Gaeumannomyces tritici (strain R3-111a-1)</name>
    <name type="common">Wheat and barley take-all root rot fungus</name>
    <name type="synonym">Gaeumannomyces graminis var. tritici</name>
    <dbReference type="NCBI Taxonomy" id="644352"/>
    <lineage>
        <taxon>Eukaryota</taxon>
        <taxon>Fungi</taxon>
        <taxon>Dikarya</taxon>
        <taxon>Ascomycota</taxon>
        <taxon>Pezizomycotina</taxon>
        <taxon>Sordariomycetes</taxon>
        <taxon>Sordariomycetidae</taxon>
        <taxon>Magnaporthales</taxon>
        <taxon>Magnaporthaceae</taxon>
        <taxon>Gaeumannomyces</taxon>
    </lineage>
</organism>
<dbReference type="EMBL" id="GL385397">
    <property type="protein sequence ID" value="EJT76049.1"/>
    <property type="molecule type" value="Genomic_DNA"/>
</dbReference>
<gene>
    <name evidence="3" type="primary">20346431</name>
    <name evidence="2" type="ORF">GGTG_05973</name>
</gene>
<dbReference type="AlphaFoldDB" id="J3NXG7"/>
<dbReference type="HOGENOM" id="CLU_078327_0_0_1"/>
<dbReference type="InterPro" id="IPR036770">
    <property type="entry name" value="Ankyrin_rpt-contain_sf"/>
</dbReference>
<protein>
    <submittedName>
        <fullName evidence="2 3">Uncharacterized protein</fullName>
    </submittedName>
</protein>
<dbReference type="VEuPathDB" id="FungiDB:GGTG_05973"/>
<reference evidence="3" key="5">
    <citation type="submission" date="2018-04" db="UniProtKB">
        <authorList>
            <consortium name="EnsemblFungi"/>
        </authorList>
    </citation>
    <scope>IDENTIFICATION</scope>
    <source>
        <strain evidence="3">R3-111a-1</strain>
    </source>
</reference>
<reference evidence="2" key="2">
    <citation type="submission" date="2010-07" db="EMBL/GenBank/DDBJ databases">
        <authorList>
            <consortium name="The Broad Institute Genome Sequencing Platform"/>
            <consortium name="Broad Institute Genome Sequencing Center for Infectious Disease"/>
            <person name="Ma L.-J."/>
            <person name="Dead R."/>
            <person name="Young S."/>
            <person name="Zeng Q."/>
            <person name="Koehrsen M."/>
            <person name="Alvarado L."/>
            <person name="Berlin A."/>
            <person name="Chapman S.B."/>
            <person name="Chen Z."/>
            <person name="Freedman E."/>
            <person name="Gellesch M."/>
            <person name="Goldberg J."/>
            <person name="Griggs A."/>
            <person name="Gujja S."/>
            <person name="Heilman E.R."/>
            <person name="Heiman D."/>
            <person name="Hepburn T."/>
            <person name="Howarth C."/>
            <person name="Jen D."/>
            <person name="Larson L."/>
            <person name="Mehta T."/>
            <person name="Neiman D."/>
            <person name="Pearson M."/>
            <person name="Roberts A."/>
            <person name="Saif S."/>
            <person name="Shea T."/>
            <person name="Shenoy N."/>
            <person name="Sisk P."/>
            <person name="Stolte C."/>
            <person name="Sykes S."/>
            <person name="Walk T."/>
            <person name="White J."/>
            <person name="Yandava C."/>
            <person name="Haas B."/>
            <person name="Nusbaum C."/>
            <person name="Birren B."/>
        </authorList>
    </citation>
    <scope>NUCLEOTIDE SEQUENCE</scope>
    <source>
        <strain evidence="2">R3-111a-1</strain>
    </source>
</reference>
<proteinExistence type="predicted"/>
<sequence>MAQNPYLLAADNSPALLPLLREDPALAARQDEHGYSLVHAAASYNHLDLLRALVRELAVPVDLRDEDGETALFVVETVAAARALVEELGLDPALRGDDGLTARQKLEADDEFPDVVEYLRRKEAGTNGVANGESAGAGGSSSSSSSSSAGLPQPPEGLSVTMGTMPDPETEDVPPPNPELRRRIEELATREDLSPAESQAQLRQLVEEVLAGQGLAEERSVRPRQGE</sequence>
<reference evidence="3" key="4">
    <citation type="journal article" date="2015" name="G3 (Bethesda)">
        <title>Genome sequences of three phytopathogenic species of the Magnaporthaceae family of fungi.</title>
        <authorList>
            <person name="Okagaki L.H."/>
            <person name="Nunes C.C."/>
            <person name="Sailsbery J."/>
            <person name="Clay B."/>
            <person name="Brown D."/>
            <person name="John T."/>
            <person name="Oh Y."/>
            <person name="Young N."/>
            <person name="Fitzgerald M."/>
            <person name="Haas B.J."/>
            <person name="Zeng Q."/>
            <person name="Young S."/>
            <person name="Adiconis X."/>
            <person name="Fan L."/>
            <person name="Levin J.Z."/>
            <person name="Mitchell T.K."/>
            <person name="Okubara P.A."/>
            <person name="Farman M.L."/>
            <person name="Kohn L.M."/>
            <person name="Birren B."/>
            <person name="Ma L.-J."/>
            <person name="Dean R.A."/>
        </authorList>
    </citation>
    <scope>NUCLEOTIDE SEQUENCE</scope>
    <source>
        <strain evidence="3">R3-111a-1</strain>
    </source>
</reference>
<reference evidence="4" key="1">
    <citation type="submission" date="2010-07" db="EMBL/GenBank/DDBJ databases">
        <title>The genome sequence of Gaeumannomyces graminis var. tritici strain R3-111a-1.</title>
        <authorList>
            <consortium name="The Broad Institute Genome Sequencing Platform"/>
            <person name="Ma L.-J."/>
            <person name="Dead R."/>
            <person name="Young S."/>
            <person name="Zeng Q."/>
            <person name="Koehrsen M."/>
            <person name="Alvarado L."/>
            <person name="Berlin A."/>
            <person name="Chapman S.B."/>
            <person name="Chen Z."/>
            <person name="Freedman E."/>
            <person name="Gellesch M."/>
            <person name="Goldberg J."/>
            <person name="Griggs A."/>
            <person name="Gujja S."/>
            <person name="Heilman E.R."/>
            <person name="Heiman D."/>
            <person name="Hepburn T."/>
            <person name="Howarth C."/>
            <person name="Jen D."/>
            <person name="Larson L."/>
            <person name="Mehta T."/>
            <person name="Neiman D."/>
            <person name="Pearson M."/>
            <person name="Roberts A."/>
            <person name="Saif S."/>
            <person name="Shea T."/>
            <person name="Shenoy N."/>
            <person name="Sisk P."/>
            <person name="Stolte C."/>
            <person name="Sykes S."/>
            <person name="Walk T."/>
            <person name="White J."/>
            <person name="Yandava C."/>
            <person name="Haas B."/>
            <person name="Nusbaum C."/>
            <person name="Birren B."/>
        </authorList>
    </citation>
    <scope>NUCLEOTIDE SEQUENCE [LARGE SCALE GENOMIC DNA]</scope>
    <source>
        <strain evidence="4">R3-111a-1</strain>
    </source>
</reference>
<name>J3NXG7_GAET3</name>
<dbReference type="Gene3D" id="1.25.40.20">
    <property type="entry name" value="Ankyrin repeat-containing domain"/>
    <property type="match status" value="1"/>
</dbReference>
<dbReference type="Pfam" id="PF13857">
    <property type="entry name" value="Ank_5"/>
    <property type="match status" value="1"/>
</dbReference>
<dbReference type="Proteomes" id="UP000006039">
    <property type="component" value="Unassembled WGS sequence"/>
</dbReference>
<dbReference type="FunCoup" id="J3NXG7">
    <property type="interactions" value="166"/>
</dbReference>